<dbReference type="GO" id="GO:0006307">
    <property type="term" value="P:DNA alkylation repair"/>
    <property type="evidence" value="ECO:0007669"/>
    <property type="project" value="InterPro"/>
</dbReference>
<evidence type="ECO:0000259" key="3">
    <source>
        <dbReference type="PROSITE" id="PS51471"/>
    </source>
</evidence>
<feature type="domain" description="Fe2OG dioxygenase" evidence="3">
    <location>
        <begin position="397"/>
        <end position="518"/>
    </location>
</feature>
<feature type="region of interest" description="Disordered" evidence="1">
    <location>
        <begin position="451"/>
        <end position="473"/>
    </location>
</feature>
<gene>
    <name evidence="4" type="ORF">PAUS00366_LOCUS7141</name>
    <name evidence="5" type="ORF">PAUS00366_LOCUS7142</name>
</gene>
<feature type="region of interest" description="Disordered" evidence="1">
    <location>
        <begin position="300"/>
        <end position="319"/>
    </location>
</feature>
<name>A0A6U9XLU6_9STRA</name>
<proteinExistence type="predicted"/>
<dbReference type="InterPro" id="IPR037151">
    <property type="entry name" value="AlkB-like_sf"/>
</dbReference>
<accession>A0A6U9XLU6</accession>
<dbReference type="InterPro" id="IPR032854">
    <property type="entry name" value="ALKBH3"/>
</dbReference>
<reference evidence="5" key="1">
    <citation type="submission" date="2021-01" db="EMBL/GenBank/DDBJ databases">
        <authorList>
            <person name="Corre E."/>
            <person name="Pelletier E."/>
            <person name="Niang G."/>
            <person name="Scheremetjew M."/>
            <person name="Finn R."/>
            <person name="Kale V."/>
            <person name="Holt S."/>
            <person name="Cochrane G."/>
            <person name="Meng A."/>
            <person name="Brown T."/>
            <person name="Cohen L."/>
        </authorList>
    </citation>
    <scope>NUCLEOTIDE SEQUENCE</scope>
    <source>
        <strain evidence="5">10249 10 AB</strain>
    </source>
</reference>
<dbReference type="Gene3D" id="2.60.120.590">
    <property type="entry name" value="Alpha-ketoglutarate-dependent dioxygenase AlkB-like"/>
    <property type="match status" value="1"/>
</dbReference>
<dbReference type="EMBL" id="HBIX01009341">
    <property type="protein sequence ID" value="CAE0714390.1"/>
    <property type="molecule type" value="Transcribed_RNA"/>
</dbReference>
<sequence length="522" mass="58235">MKAKRSGGGEIISFRRFVVVAWLYILLLYATVFVTVAVAFSETRAKAKRPRKNTRTRTRKNTRRQNSKPAPSLQGTLQNCFTPTSILKDVAVLLTPAEDSLLSSVTLVRLSKQLISLDNKRNNNNNNNNNNSLDSGNSDASTVEDFIINKTDQRLWDDGLTNAVKCLSSSKWAGSSQNLLEAAVEGIKAASVISRLLPKCEDPSVVVNGSFINDNLWWTPLLEKIVEEDQQLVSVIQPHQLSGLKWSIDCFRLSTNDAAVDADADADFSHKSLPKHLQKAYDNLDLPFMVRPGFLTKISSRDRNKHSSTTDGQDDYDCDEHDNNDFTVASFVNQVDFNSEKIQTTSKRAVAERRETAWQGDEHVAPFEYSGKSMQRMPWSPIVANARDRLCEETSHYYDGCLLNLYPDGGSGMRYHIDPDQGVQWDFETVVVSIGATRRFAFRSIVNDATSNGADGQSTTSGEQGAKDGSKPHMFVLMDGDVTEMVRDCQARFQHTVKTAEFKGETAPRVSLVFKKTLANRK</sequence>
<dbReference type="PANTHER" id="PTHR31212:SF4">
    <property type="entry name" value="ALPHA-KETOGLUTARATE-DEPENDENT DIOXYGENASE ALKB HOMOLOG 3"/>
    <property type="match status" value="1"/>
</dbReference>
<dbReference type="PROSITE" id="PS51471">
    <property type="entry name" value="FE2OG_OXY"/>
    <property type="match status" value="1"/>
</dbReference>
<keyword evidence="2" id="KW-0472">Membrane</keyword>
<organism evidence="5">
    <name type="scientific">Pseudo-nitzschia australis</name>
    <dbReference type="NCBI Taxonomy" id="44445"/>
    <lineage>
        <taxon>Eukaryota</taxon>
        <taxon>Sar</taxon>
        <taxon>Stramenopiles</taxon>
        <taxon>Ochrophyta</taxon>
        <taxon>Bacillariophyta</taxon>
        <taxon>Bacillariophyceae</taxon>
        <taxon>Bacillariophycidae</taxon>
        <taxon>Bacillariales</taxon>
        <taxon>Bacillariaceae</taxon>
        <taxon>Pseudo-nitzschia</taxon>
    </lineage>
</organism>
<dbReference type="EMBL" id="HBIX01009340">
    <property type="protein sequence ID" value="CAE0714389.1"/>
    <property type="molecule type" value="Transcribed_RNA"/>
</dbReference>
<keyword evidence="2" id="KW-1133">Transmembrane helix</keyword>
<dbReference type="InterPro" id="IPR005123">
    <property type="entry name" value="Oxoglu/Fe-dep_dioxygenase_dom"/>
</dbReference>
<protein>
    <recommendedName>
        <fullName evidence="3">Fe2OG dioxygenase domain-containing protein</fullName>
    </recommendedName>
</protein>
<feature type="compositionally biased region" description="Basic residues" evidence="1">
    <location>
        <begin position="46"/>
        <end position="66"/>
    </location>
</feature>
<evidence type="ECO:0000313" key="5">
    <source>
        <dbReference type="EMBL" id="CAE0714390.1"/>
    </source>
</evidence>
<feature type="compositionally biased region" description="Polar residues" evidence="1">
    <location>
        <begin position="67"/>
        <end position="76"/>
    </location>
</feature>
<dbReference type="AlphaFoldDB" id="A0A6U9XLU6"/>
<evidence type="ECO:0000256" key="2">
    <source>
        <dbReference type="SAM" id="Phobius"/>
    </source>
</evidence>
<dbReference type="GO" id="GO:0051213">
    <property type="term" value="F:dioxygenase activity"/>
    <property type="evidence" value="ECO:0007669"/>
    <property type="project" value="InterPro"/>
</dbReference>
<feature type="region of interest" description="Disordered" evidence="1">
    <location>
        <begin position="118"/>
        <end position="137"/>
    </location>
</feature>
<evidence type="ECO:0000313" key="4">
    <source>
        <dbReference type="EMBL" id="CAE0714389.1"/>
    </source>
</evidence>
<dbReference type="Pfam" id="PF13532">
    <property type="entry name" value="2OG-FeII_Oxy_2"/>
    <property type="match status" value="1"/>
</dbReference>
<dbReference type="PANTHER" id="PTHR31212">
    <property type="entry name" value="ALPHA-KETOGLUTARATE-DEPENDENT DIOXYGENASE ALKB HOMOLOG 3"/>
    <property type="match status" value="1"/>
</dbReference>
<feature type="compositionally biased region" description="Polar residues" evidence="1">
    <location>
        <begin position="451"/>
        <end position="463"/>
    </location>
</feature>
<feature type="compositionally biased region" description="Low complexity" evidence="1">
    <location>
        <begin position="122"/>
        <end position="131"/>
    </location>
</feature>
<feature type="transmembrane region" description="Helical" evidence="2">
    <location>
        <begin position="21"/>
        <end position="40"/>
    </location>
</feature>
<dbReference type="SUPFAM" id="SSF51197">
    <property type="entry name" value="Clavaminate synthase-like"/>
    <property type="match status" value="1"/>
</dbReference>
<evidence type="ECO:0000256" key="1">
    <source>
        <dbReference type="SAM" id="MobiDB-lite"/>
    </source>
</evidence>
<feature type="region of interest" description="Disordered" evidence="1">
    <location>
        <begin position="45"/>
        <end position="76"/>
    </location>
</feature>
<keyword evidence="2" id="KW-0812">Transmembrane</keyword>
<dbReference type="InterPro" id="IPR027450">
    <property type="entry name" value="AlkB-like"/>
</dbReference>